<dbReference type="EMBL" id="MN738832">
    <property type="protein sequence ID" value="QHT38658.1"/>
    <property type="molecule type" value="Genomic_DNA"/>
</dbReference>
<sequence length="175" mass="18655">MFADNVGPALSSTTGGISTFFNNLLNTTESGGKGFVELVSETLKSAISIPDQIVKGTVVSSDKGQKINSNSADNAGSVKEKTVAPDGNSLQKKIDKHTVKKVSKKDTGDMKSRAEDQELSGKEPTPMESSETSTKSTGFCYIGEEDGNRTCISIDDSTKCMSGEIFKTREKCVRP</sequence>
<protein>
    <submittedName>
        <fullName evidence="2">Uncharacterized protein</fullName>
    </submittedName>
</protein>
<evidence type="ECO:0000256" key="1">
    <source>
        <dbReference type="SAM" id="MobiDB-lite"/>
    </source>
</evidence>
<organism evidence="2">
    <name type="scientific">viral metagenome</name>
    <dbReference type="NCBI Taxonomy" id="1070528"/>
    <lineage>
        <taxon>unclassified sequences</taxon>
        <taxon>metagenomes</taxon>
        <taxon>organismal metagenomes</taxon>
    </lineage>
</organism>
<feature type="compositionally biased region" description="Polar residues" evidence="1">
    <location>
        <begin position="127"/>
        <end position="137"/>
    </location>
</feature>
<reference evidence="2" key="1">
    <citation type="journal article" date="2020" name="Nature">
        <title>Giant virus diversity and host interactions through global metagenomics.</title>
        <authorList>
            <person name="Schulz F."/>
            <person name="Roux S."/>
            <person name="Paez-Espino D."/>
            <person name="Jungbluth S."/>
            <person name="Walsh D.A."/>
            <person name="Denef V.J."/>
            <person name="McMahon K.D."/>
            <person name="Konstantinidis K.T."/>
            <person name="Eloe-Fadrosh E.A."/>
            <person name="Kyrpides N.C."/>
            <person name="Woyke T."/>
        </authorList>
    </citation>
    <scope>NUCLEOTIDE SEQUENCE</scope>
    <source>
        <strain evidence="2">GVMAG-S-ERX556106-38</strain>
    </source>
</reference>
<feature type="region of interest" description="Disordered" evidence="1">
    <location>
        <begin position="60"/>
        <end position="138"/>
    </location>
</feature>
<dbReference type="AlphaFoldDB" id="A0A6C0FAF1"/>
<feature type="compositionally biased region" description="Polar residues" evidence="1">
    <location>
        <begin position="60"/>
        <end position="74"/>
    </location>
</feature>
<accession>A0A6C0FAF1</accession>
<feature type="compositionally biased region" description="Basic and acidic residues" evidence="1">
    <location>
        <begin position="104"/>
        <end position="121"/>
    </location>
</feature>
<name>A0A6C0FAF1_9ZZZZ</name>
<evidence type="ECO:0000313" key="2">
    <source>
        <dbReference type="EMBL" id="QHT38658.1"/>
    </source>
</evidence>
<proteinExistence type="predicted"/>